<organism evidence="2 3">
    <name type="scientific">[Emmonsia] crescens</name>
    <dbReference type="NCBI Taxonomy" id="73230"/>
    <lineage>
        <taxon>Eukaryota</taxon>
        <taxon>Fungi</taxon>
        <taxon>Dikarya</taxon>
        <taxon>Ascomycota</taxon>
        <taxon>Pezizomycotina</taxon>
        <taxon>Eurotiomycetes</taxon>
        <taxon>Eurotiomycetidae</taxon>
        <taxon>Onygenales</taxon>
        <taxon>Ajellomycetaceae</taxon>
        <taxon>Emergomyces</taxon>
    </lineage>
</organism>
<sequence length="114" mass="13435">MQRSQVPCSPRPNQQFLHLPTELHVHITSHLPYPDALALKHTNNYFYTLVRTSISLRIDWVIERLTQGLPILWKKCEFRSEVRQTMQERRQHREFEKVEVGVGGDKGVKEGVSW</sequence>
<gene>
    <name evidence="2" type="ORF">EMCG_07479</name>
</gene>
<reference evidence="3" key="1">
    <citation type="journal article" date="2015" name="PLoS Genet.">
        <title>The dynamic genome and transcriptome of the human fungal pathogen Blastomyces and close relative Emmonsia.</title>
        <authorList>
            <person name="Munoz J.F."/>
            <person name="Gauthier G.M."/>
            <person name="Desjardins C.A."/>
            <person name="Gallo J.E."/>
            <person name="Holder J."/>
            <person name="Sullivan T.D."/>
            <person name="Marty A.J."/>
            <person name="Carmen J.C."/>
            <person name="Chen Z."/>
            <person name="Ding L."/>
            <person name="Gujja S."/>
            <person name="Magrini V."/>
            <person name="Misas E."/>
            <person name="Mitreva M."/>
            <person name="Priest M."/>
            <person name="Saif S."/>
            <person name="Whiston E.A."/>
            <person name="Young S."/>
            <person name="Zeng Q."/>
            <person name="Goldman W.E."/>
            <person name="Mardis E.R."/>
            <person name="Taylor J.W."/>
            <person name="McEwen J.G."/>
            <person name="Clay O.K."/>
            <person name="Klein B.S."/>
            <person name="Cuomo C.A."/>
        </authorList>
    </citation>
    <scope>NUCLEOTIDE SEQUENCE [LARGE SCALE GENOMIC DNA]</scope>
    <source>
        <strain evidence="3">UAMH 3008</strain>
    </source>
</reference>
<dbReference type="InterPro" id="IPR036047">
    <property type="entry name" value="F-box-like_dom_sf"/>
</dbReference>
<proteinExistence type="predicted"/>
<name>A0A0G2I8C2_9EURO</name>
<dbReference type="OrthoDB" id="5281164at2759"/>
<dbReference type="PROSITE" id="PS50181">
    <property type="entry name" value="FBOX"/>
    <property type="match status" value="1"/>
</dbReference>
<dbReference type="Pfam" id="PF00646">
    <property type="entry name" value="F-box"/>
    <property type="match status" value="1"/>
</dbReference>
<dbReference type="VEuPathDB" id="FungiDB:EMCG_07479"/>
<dbReference type="Proteomes" id="UP000034164">
    <property type="component" value="Unassembled WGS sequence"/>
</dbReference>
<evidence type="ECO:0000313" key="3">
    <source>
        <dbReference type="Proteomes" id="UP000034164"/>
    </source>
</evidence>
<feature type="domain" description="F-box" evidence="1">
    <location>
        <begin position="13"/>
        <end position="65"/>
    </location>
</feature>
<evidence type="ECO:0000259" key="1">
    <source>
        <dbReference type="PROSITE" id="PS50181"/>
    </source>
</evidence>
<comment type="caution">
    <text evidence="2">The sequence shown here is derived from an EMBL/GenBank/DDBJ whole genome shotgun (WGS) entry which is preliminary data.</text>
</comment>
<dbReference type="AlphaFoldDB" id="A0A0G2I8C2"/>
<dbReference type="EMBL" id="LCZI01000383">
    <property type="protein sequence ID" value="KKZ66872.1"/>
    <property type="molecule type" value="Genomic_DNA"/>
</dbReference>
<dbReference type="InterPro" id="IPR001810">
    <property type="entry name" value="F-box_dom"/>
</dbReference>
<accession>A0A0G2I8C2</accession>
<evidence type="ECO:0000313" key="2">
    <source>
        <dbReference type="EMBL" id="KKZ66872.1"/>
    </source>
</evidence>
<dbReference type="SUPFAM" id="SSF81383">
    <property type="entry name" value="F-box domain"/>
    <property type="match status" value="1"/>
</dbReference>
<protein>
    <recommendedName>
        <fullName evidence="1">F-box domain-containing protein</fullName>
    </recommendedName>
</protein>